<feature type="domain" description="Integral membrane bound transporter" evidence="6">
    <location>
        <begin position="214"/>
        <end position="330"/>
    </location>
</feature>
<keyword evidence="3 5" id="KW-1133">Transmembrane helix</keyword>
<dbReference type="Proteomes" id="UP001482154">
    <property type="component" value="Unassembled WGS sequence"/>
</dbReference>
<keyword evidence="2 5" id="KW-0812">Transmembrane</keyword>
<organism evidence="7 8">
    <name type="scientific">Anaerostipes amylophilus</name>
    <dbReference type="NCBI Taxonomy" id="2981779"/>
    <lineage>
        <taxon>Bacteria</taxon>
        <taxon>Bacillati</taxon>
        <taxon>Bacillota</taxon>
        <taxon>Clostridia</taxon>
        <taxon>Lachnospirales</taxon>
        <taxon>Lachnospiraceae</taxon>
        <taxon>Anaerostipes</taxon>
    </lineage>
</organism>
<keyword evidence="4 5" id="KW-0472">Membrane</keyword>
<feature type="transmembrane region" description="Helical" evidence="5">
    <location>
        <begin position="276"/>
        <end position="304"/>
    </location>
</feature>
<comment type="caution">
    <text evidence="7">The sequence shown here is derived from an EMBL/GenBank/DDBJ whole genome shotgun (WGS) entry which is preliminary data.</text>
</comment>
<protein>
    <submittedName>
        <fullName evidence="7">FUSC family protein</fullName>
    </submittedName>
</protein>
<comment type="subcellular location">
    <subcellularLocation>
        <location evidence="1">Membrane</location>
        <topology evidence="1">Multi-pass membrane protein</topology>
    </subcellularLocation>
</comment>
<evidence type="ECO:0000313" key="8">
    <source>
        <dbReference type="Proteomes" id="UP001482154"/>
    </source>
</evidence>
<feature type="transmembrane region" description="Helical" evidence="5">
    <location>
        <begin position="253"/>
        <end position="270"/>
    </location>
</feature>
<dbReference type="Pfam" id="PF13515">
    <property type="entry name" value="FUSC_2"/>
    <property type="match status" value="1"/>
</dbReference>
<sequence>MNFYQQLQLSSIGSKQWIKSTNDLKEKRNRILIYNFKVYLVVAFCFAVVTLYSMIFGSQNSIVGVLVLLVLMILRQVDFGIDTKHSIAVIFMIFGILAAGPRLANTVSAGWTFLIHFVCIMAILILSCHNVIMSNQSTFILGYLLLYGYDVTGHDYTLRIYGLLAGAVICSLVFYKNHRNRTFRRGFLHLFKEFHLFSTRSNWYLRLSIGISTAMLIGELANMPRVMWIGIATMSVLLPFSKDMKYRVQRRGPFNILGCMIFLLLHMILPDSIFKWIGLIGGVGVGYSAGYAWQTVFNTFGALYIAESMFGLKTAIILRIVANVFGSLYAYGFDKIFRGVSTAVRNLMEDDTMVGNQV</sequence>
<reference evidence="7 8" key="1">
    <citation type="submission" date="2024-04" db="EMBL/GenBank/DDBJ databases">
        <title>Human intestinal bacterial collection.</title>
        <authorList>
            <person name="Pauvert C."/>
            <person name="Hitch T.C.A."/>
            <person name="Clavel T."/>
        </authorList>
    </citation>
    <scope>NUCLEOTIDE SEQUENCE [LARGE SCALE GENOMIC DNA]</scope>
    <source>
        <strain evidence="7 8">CLA-AA-H249</strain>
    </source>
</reference>
<gene>
    <name evidence="7" type="ORF">AAAU51_04405</name>
</gene>
<evidence type="ECO:0000256" key="5">
    <source>
        <dbReference type="SAM" id="Phobius"/>
    </source>
</evidence>
<proteinExistence type="predicted"/>
<evidence type="ECO:0000256" key="4">
    <source>
        <dbReference type="ARBA" id="ARBA00023136"/>
    </source>
</evidence>
<feature type="transmembrane region" description="Helical" evidence="5">
    <location>
        <begin position="109"/>
        <end position="126"/>
    </location>
</feature>
<feature type="transmembrane region" description="Helical" evidence="5">
    <location>
        <begin position="86"/>
        <end position="103"/>
    </location>
</feature>
<feature type="transmembrane region" description="Helical" evidence="5">
    <location>
        <begin position="156"/>
        <end position="175"/>
    </location>
</feature>
<keyword evidence="8" id="KW-1185">Reference proteome</keyword>
<evidence type="ECO:0000256" key="1">
    <source>
        <dbReference type="ARBA" id="ARBA00004141"/>
    </source>
</evidence>
<evidence type="ECO:0000256" key="2">
    <source>
        <dbReference type="ARBA" id="ARBA00022692"/>
    </source>
</evidence>
<dbReference type="RefSeq" id="WP_022374289.1">
    <property type="nucleotide sequence ID" value="NZ_JBBNIN010000004.1"/>
</dbReference>
<feature type="transmembrane region" description="Helical" evidence="5">
    <location>
        <begin position="31"/>
        <end position="49"/>
    </location>
</feature>
<evidence type="ECO:0000256" key="3">
    <source>
        <dbReference type="ARBA" id="ARBA00022989"/>
    </source>
</evidence>
<dbReference type="InterPro" id="IPR049453">
    <property type="entry name" value="Memb_transporter_dom"/>
</dbReference>
<accession>A0ABV1IVU6</accession>
<feature type="transmembrane region" description="Helical" evidence="5">
    <location>
        <begin position="55"/>
        <end position="74"/>
    </location>
</feature>
<name>A0ABV1IVU6_9FIRM</name>
<dbReference type="EMBL" id="JBBNIN010000004">
    <property type="protein sequence ID" value="MEQ2710417.1"/>
    <property type="molecule type" value="Genomic_DNA"/>
</dbReference>
<evidence type="ECO:0000259" key="6">
    <source>
        <dbReference type="Pfam" id="PF13515"/>
    </source>
</evidence>
<evidence type="ECO:0000313" key="7">
    <source>
        <dbReference type="EMBL" id="MEQ2710417.1"/>
    </source>
</evidence>